<organism evidence="1 2">
    <name type="scientific">Scleroderma citrinum Foug A</name>
    <dbReference type="NCBI Taxonomy" id="1036808"/>
    <lineage>
        <taxon>Eukaryota</taxon>
        <taxon>Fungi</taxon>
        <taxon>Dikarya</taxon>
        <taxon>Basidiomycota</taxon>
        <taxon>Agaricomycotina</taxon>
        <taxon>Agaricomycetes</taxon>
        <taxon>Agaricomycetidae</taxon>
        <taxon>Boletales</taxon>
        <taxon>Sclerodermatineae</taxon>
        <taxon>Sclerodermataceae</taxon>
        <taxon>Scleroderma</taxon>
    </lineage>
</organism>
<protein>
    <submittedName>
        <fullName evidence="1">Uncharacterized protein</fullName>
    </submittedName>
</protein>
<accession>A0A0C3DTI5</accession>
<sequence>MMEAYVDCIHHSPVPTFLSTLTSLPCHVLIPSSLTSPGSEFSCPCSLPVLVH</sequence>
<evidence type="ECO:0000313" key="1">
    <source>
        <dbReference type="EMBL" id="KIM59499.1"/>
    </source>
</evidence>
<gene>
    <name evidence="1" type="ORF">SCLCIDRAFT_1217622</name>
</gene>
<name>A0A0C3DTI5_9AGAM</name>
<dbReference type="Proteomes" id="UP000053989">
    <property type="component" value="Unassembled WGS sequence"/>
</dbReference>
<dbReference type="InParanoid" id="A0A0C3DTI5"/>
<dbReference type="EMBL" id="KN822072">
    <property type="protein sequence ID" value="KIM59499.1"/>
    <property type="molecule type" value="Genomic_DNA"/>
</dbReference>
<reference evidence="2" key="2">
    <citation type="submission" date="2015-01" db="EMBL/GenBank/DDBJ databases">
        <title>Evolutionary Origins and Diversification of the Mycorrhizal Mutualists.</title>
        <authorList>
            <consortium name="DOE Joint Genome Institute"/>
            <consortium name="Mycorrhizal Genomics Consortium"/>
            <person name="Kohler A."/>
            <person name="Kuo A."/>
            <person name="Nagy L.G."/>
            <person name="Floudas D."/>
            <person name="Copeland A."/>
            <person name="Barry K.W."/>
            <person name="Cichocki N."/>
            <person name="Veneault-Fourrey C."/>
            <person name="LaButti K."/>
            <person name="Lindquist E.A."/>
            <person name="Lipzen A."/>
            <person name="Lundell T."/>
            <person name="Morin E."/>
            <person name="Murat C."/>
            <person name="Riley R."/>
            <person name="Ohm R."/>
            <person name="Sun H."/>
            <person name="Tunlid A."/>
            <person name="Henrissat B."/>
            <person name="Grigoriev I.V."/>
            <person name="Hibbett D.S."/>
            <person name="Martin F."/>
        </authorList>
    </citation>
    <scope>NUCLEOTIDE SEQUENCE [LARGE SCALE GENOMIC DNA]</scope>
    <source>
        <strain evidence="2">Foug A</strain>
    </source>
</reference>
<reference evidence="1 2" key="1">
    <citation type="submission" date="2014-04" db="EMBL/GenBank/DDBJ databases">
        <authorList>
            <consortium name="DOE Joint Genome Institute"/>
            <person name="Kuo A."/>
            <person name="Kohler A."/>
            <person name="Nagy L.G."/>
            <person name="Floudas D."/>
            <person name="Copeland A."/>
            <person name="Barry K.W."/>
            <person name="Cichocki N."/>
            <person name="Veneault-Fourrey C."/>
            <person name="LaButti K."/>
            <person name="Lindquist E.A."/>
            <person name="Lipzen A."/>
            <person name="Lundell T."/>
            <person name="Morin E."/>
            <person name="Murat C."/>
            <person name="Sun H."/>
            <person name="Tunlid A."/>
            <person name="Henrissat B."/>
            <person name="Grigoriev I.V."/>
            <person name="Hibbett D.S."/>
            <person name="Martin F."/>
            <person name="Nordberg H.P."/>
            <person name="Cantor M.N."/>
            <person name="Hua S.X."/>
        </authorList>
    </citation>
    <scope>NUCLEOTIDE SEQUENCE [LARGE SCALE GENOMIC DNA]</scope>
    <source>
        <strain evidence="1 2">Foug A</strain>
    </source>
</reference>
<dbReference type="HOGENOM" id="CLU_3088646_0_0_1"/>
<proteinExistence type="predicted"/>
<keyword evidence="2" id="KW-1185">Reference proteome</keyword>
<evidence type="ECO:0000313" key="2">
    <source>
        <dbReference type="Proteomes" id="UP000053989"/>
    </source>
</evidence>
<dbReference type="AlphaFoldDB" id="A0A0C3DTI5"/>